<dbReference type="PANTHER" id="PTHR44196">
    <property type="entry name" value="DEHYDROGENASE/REDUCTASE SDR FAMILY MEMBER 7B"/>
    <property type="match status" value="1"/>
</dbReference>
<comment type="caution">
    <text evidence="4">The sequence shown here is derived from an EMBL/GenBank/DDBJ whole genome shotgun (WGS) entry which is preliminary data.</text>
</comment>
<evidence type="ECO:0000256" key="1">
    <source>
        <dbReference type="ARBA" id="ARBA00006484"/>
    </source>
</evidence>
<reference evidence="5" key="1">
    <citation type="journal article" date="2019" name="Int. J. Syst. Evol. Microbiol.">
        <title>The Global Catalogue of Microorganisms (GCM) 10K type strain sequencing project: providing services to taxonomists for standard genome sequencing and annotation.</title>
        <authorList>
            <consortium name="The Broad Institute Genomics Platform"/>
            <consortium name="The Broad Institute Genome Sequencing Center for Infectious Disease"/>
            <person name="Wu L."/>
            <person name="Ma J."/>
        </authorList>
    </citation>
    <scope>NUCLEOTIDE SEQUENCE [LARGE SCALE GENOMIC DNA]</scope>
    <source>
        <strain evidence="5">JCM 16953</strain>
    </source>
</reference>
<dbReference type="SUPFAM" id="SSF51735">
    <property type="entry name" value="NAD(P)-binding Rossmann-fold domains"/>
    <property type="match status" value="1"/>
</dbReference>
<dbReference type="Gene3D" id="3.40.50.720">
    <property type="entry name" value="NAD(P)-binding Rossmann-like Domain"/>
    <property type="match status" value="1"/>
</dbReference>
<gene>
    <name evidence="4" type="ORF">GCM10022242_38660</name>
</gene>
<dbReference type="PRINTS" id="PR00081">
    <property type="entry name" value="GDHRDH"/>
</dbReference>
<dbReference type="InterPro" id="IPR020904">
    <property type="entry name" value="Sc_DH/Rdtase_CS"/>
</dbReference>
<proteinExistence type="inferred from homology"/>
<dbReference type="InterPro" id="IPR036291">
    <property type="entry name" value="NAD(P)-bd_dom_sf"/>
</dbReference>
<comment type="similarity">
    <text evidence="1 3">Belongs to the short-chain dehydrogenases/reductases (SDR) family.</text>
</comment>
<dbReference type="EMBL" id="BAABAH010000019">
    <property type="protein sequence ID" value="GAA3833828.1"/>
    <property type="molecule type" value="Genomic_DNA"/>
</dbReference>
<evidence type="ECO:0000313" key="4">
    <source>
        <dbReference type="EMBL" id="GAA3833828.1"/>
    </source>
</evidence>
<protein>
    <submittedName>
        <fullName evidence="4">SDR family oxidoreductase</fullName>
    </submittedName>
</protein>
<dbReference type="PANTHER" id="PTHR44196:SF1">
    <property type="entry name" value="DEHYDROGENASE_REDUCTASE SDR FAMILY MEMBER 7B"/>
    <property type="match status" value="1"/>
</dbReference>
<evidence type="ECO:0000256" key="3">
    <source>
        <dbReference type="RuleBase" id="RU000363"/>
    </source>
</evidence>
<keyword evidence="5" id="KW-1185">Reference proteome</keyword>
<evidence type="ECO:0000256" key="2">
    <source>
        <dbReference type="ARBA" id="ARBA00023002"/>
    </source>
</evidence>
<dbReference type="Proteomes" id="UP001501821">
    <property type="component" value="Unassembled WGS sequence"/>
</dbReference>
<sequence length="296" mass="31727">MKPPVPDLAGRKVLVTGAASGIGRAVARQAAAAGAVLHLTDLDADALAKVAAEIEADGGTVAVAEPADVSDRDAVRRLGAVVAARSGSMDVVLNVAGIARWGTVRGLEHSDWRDLVEVNLMGPIHVIEEFVPPMVDAGRGGQLVNVSSAAGIIGMPWHAAYSASKFGLRGVSEVLRFDLRRHRIGVSLVCPGGVDTGLVETIRIAGVDSQSKAFRRARAGFQKRAVTPEHAAAAIWKGVRRNRYWVYTSFDIRFVHWVQRYFPPGYVLAMRVLGYGANRALPAVERARRSDLAELR</sequence>
<dbReference type="PRINTS" id="PR00080">
    <property type="entry name" value="SDRFAMILY"/>
</dbReference>
<dbReference type="NCBIfam" id="NF005881">
    <property type="entry name" value="PRK07832.1"/>
    <property type="match status" value="1"/>
</dbReference>
<dbReference type="RefSeq" id="WP_344778591.1">
    <property type="nucleotide sequence ID" value="NZ_BAABAH010000019.1"/>
</dbReference>
<organism evidence="4 5">
    <name type="scientific">Nocardioides panacisoli</name>
    <dbReference type="NCBI Taxonomy" id="627624"/>
    <lineage>
        <taxon>Bacteria</taxon>
        <taxon>Bacillati</taxon>
        <taxon>Actinomycetota</taxon>
        <taxon>Actinomycetes</taxon>
        <taxon>Propionibacteriales</taxon>
        <taxon>Nocardioidaceae</taxon>
        <taxon>Nocardioides</taxon>
    </lineage>
</organism>
<accession>A0ABP7J3K0</accession>
<name>A0ABP7J3K0_9ACTN</name>
<dbReference type="CDD" id="cd05233">
    <property type="entry name" value="SDR_c"/>
    <property type="match status" value="1"/>
</dbReference>
<evidence type="ECO:0000313" key="5">
    <source>
        <dbReference type="Proteomes" id="UP001501821"/>
    </source>
</evidence>
<dbReference type="Pfam" id="PF00106">
    <property type="entry name" value="adh_short"/>
    <property type="match status" value="1"/>
</dbReference>
<keyword evidence="2" id="KW-0560">Oxidoreductase</keyword>
<dbReference type="InterPro" id="IPR002347">
    <property type="entry name" value="SDR_fam"/>
</dbReference>
<dbReference type="PROSITE" id="PS00061">
    <property type="entry name" value="ADH_SHORT"/>
    <property type="match status" value="1"/>
</dbReference>